<dbReference type="SUPFAM" id="SSF55729">
    <property type="entry name" value="Acyl-CoA N-acyltransferases (Nat)"/>
    <property type="match status" value="1"/>
</dbReference>
<keyword evidence="4" id="KW-0012">Acyltransferase</keyword>
<proteinExistence type="predicted"/>
<sequence>MQLVFHKLSDLPSSKQLDLFEKFSTQEPDYIESFIKNKLNRYEGNHLVHTKVLIDREADKLVGFFSLTMNTVNLAKKYKRNHSVFTDEKFTEYPAIDISYFAIDSGYQKYGLGRSLMQLAFKVILETVHEYVGASVVTLTSLDSAVGFYNKIGFEEAGHGGMRNEHLMLLSIPEIETMLT</sequence>
<organism evidence="7 8">
    <name type="scientific">Weissella confusa</name>
    <name type="common">Lactobacillus confusus</name>
    <dbReference type="NCBI Taxonomy" id="1583"/>
    <lineage>
        <taxon>Bacteria</taxon>
        <taxon>Bacillati</taxon>
        <taxon>Bacillota</taxon>
        <taxon>Bacilli</taxon>
        <taxon>Lactobacillales</taxon>
        <taxon>Lactobacillaceae</taxon>
        <taxon>Weissella</taxon>
    </lineage>
</organism>
<evidence type="ECO:0000256" key="4">
    <source>
        <dbReference type="ARBA" id="ARBA00023315"/>
    </source>
</evidence>
<evidence type="ECO:0000259" key="6">
    <source>
        <dbReference type="PROSITE" id="PS51186"/>
    </source>
</evidence>
<dbReference type="PANTHER" id="PTHR36449">
    <property type="entry name" value="ACETYLTRANSFERASE-RELATED"/>
    <property type="match status" value="1"/>
</dbReference>
<keyword evidence="2" id="KW-1277">Toxin-antitoxin system</keyword>
<comment type="caution">
    <text evidence="7">The sequence shown here is derived from an EMBL/GenBank/DDBJ whole genome shotgun (WGS) entry which is preliminary data.</text>
</comment>
<evidence type="ECO:0000256" key="3">
    <source>
        <dbReference type="ARBA" id="ARBA00022679"/>
    </source>
</evidence>
<dbReference type="AlphaFoldDB" id="A0AAJ3DBL1"/>
<feature type="domain" description="N-acetyltransferase" evidence="6">
    <location>
        <begin position="9"/>
        <end position="173"/>
    </location>
</feature>
<evidence type="ECO:0000313" key="7">
    <source>
        <dbReference type="EMBL" id="NBA12194.1"/>
    </source>
</evidence>
<evidence type="ECO:0000256" key="5">
    <source>
        <dbReference type="ARBA" id="ARBA00049880"/>
    </source>
</evidence>
<dbReference type="EMBL" id="JAAAMQ010000020">
    <property type="protein sequence ID" value="NBA12194.1"/>
    <property type="molecule type" value="Genomic_DNA"/>
</dbReference>
<evidence type="ECO:0000256" key="2">
    <source>
        <dbReference type="ARBA" id="ARBA00022649"/>
    </source>
</evidence>
<protein>
    <submittedName>
        <fullName evidence="7">GNAT family N-acetyltransferase</fullName>
    </submittedName>
</protein>
<comment type="catalytic activity">
    <reaction evidence="5">
        <text>glycyl-tRNA(Gly) + acetyl-CoA = N-acetylglycyl-tRNA(Gly) + CoA + H(+)</text>
        <dbReference type="Rhea" id="RHEA:81867"/>
        <dbReference type="Rhea" id="RHEA-COMP:9683"/>
        <dbReference type="Rhea" id="RHEA-COMP:19766"/>
        <dbReference type="ChEBI" id="CHEBI:15378"/>
        <dbReference type="ChEBI" id="CHEBI:57287"/>
        <dbReference type="ChEBI" id="CHEBI:57288"/>
        <dbReference type="ChEBI" id="CHEBI:78522"/>
        <dbReference type="ChEBI" id="CHEBI:232036"/>
    </reaction>
</comment>
<dbReference type="GO" id="GO:0016747">
    <property type="term" value="F:acyltransferase activity, transferring groups other than amino-acyl groups"/>
    <property type="evidence" value="ECO:0007669"/>
    <property type="project" value="InterPro"/>
</dbReference>
<keyword evidence="3" id="KW-0808">Transferase</keyword>
<keyword evidence="1" id="KW-0678">Repressor</keyword>
<dbReference type="Proteomes" id="UP000719917">
    <property type="component" value="Unassembled WGS sequence"/>
</dbReference>
<dbReference type="Gene3D" id="3.40.630.30">
    <property type="match status" value="1"/>
</dbReference>
<evidence type="ECO:0000313" key="8">
    <source>
        <dbReference type="Proteomes" id="UP000719917"/>
    </source>
</evidence>
<dbReference type="Pfam" id="PF13673">
    <property type="entry name" value="Acetyltransf_10"/>
    <property type="match status" value="1"/>
</dbReference>
<reference evidence="7" key="1">
    <citation type="submission" date="2020-01" db="EMBL/GenBank/DDBJ databases">
        <title>First Reported Case and Whole Genome of Weissella confusa in an Equid.</title>
        <authorList>
            <person name="Little S.V."/>
            <person name="Lawhon S.D."/>
        </authorList>
    </citation>
    <scope>NUCLEOTIDE SEQUENCE</scope>
    <source>
        <strain evidence="7">718955</strain>
    </source>
</reference>
<accession>A0AAJ3DBL1</accession>
<name>A0AAJ3DBL1_WEICO</name>
<gene>
    <name evidence="7" type="ORF">GTU77_08215</name>
</gene>
<dbReference type="RefSeq" id="WP_161691345.1">
    <property type="nucleotide sequence ID" value="NZ_JAAAMQ010000020.1"/>
</dbReference>
<dbReference type="PROSITE" id="PS51186">
    <property type="entry name" value="GNAT"/>
    <property type="match status" value="1"/>
</dbReference>
<dbReference type="InterPro" id="IPR016181">
    <property type="entry name" value="Acyl_CoA_acyltransferase"/>
</dbReference>
<dbReference type="PANTHER" id="PTHR36449:SF1">
    <property type="entry name" value="ACETYLTRANSFERASE"/>
    <property type="match status" value="1"/>
</dbReference>
<evidence type="ECO:0000256" key="1">
    <source>
        <dbReference type="ARBA" id="ARBA00022491"/>
    </source>
</evidence>
<dbReference type="InterPro" id="IPR000182">
    <property type="entry name" value="GNAT_dom"/>
</dbReference>